<evidence type="ECO:0000313" key="2">
    <source>
        <dbReference type="EMBL" id="KAA0148542.1"/>
    </source>
</evidence>
<keyword evidence="3" id="KW-1185">Reference proteome</keyword>
<dbReference type="AlphaFoldDB" id="A0A5A8C665"/>
<sequence length="283" mass="28038">MSSTRVRVTGGALSRSGRPPAGTPSHYAPSPGPQTTPGGRTPNGFALGESAGGSGVTERDLWRCIVGLTPDHSFTEESLIACLERAGMPRAVAVRRASELDPVMVRFASAADAAHATAAGTVDLSPAIGALVGRAPGCAVPPGDVDWAQLEGSAGFASAVSGAATSRSALAETAFGLSGIKHPSTPFSGRGSVFGGASSFGRASGSTAFGRSTRPRLGATTASGGKAFMPRAFNSSAGFRTGGSAAGLGEDLSYPGVRGSLAESPGLLGCLCRLWAIVGGGSM</sequence>
<organism evidence="2 3">
    <name type="scientific">Cafeteria roenbergensis</name>
    <name type="common">Marine flagellate</name>
    <dbReference type="NCBI Taxonomy" id="33653"/>
    <lineage>
        <taxon>Eukaryota</taxon>
        <taxon>Sar</taxon>
        <taxon>Stramenopiles</taxon>
        <taxon>Bigyra</taxon>
        <taxon>Opalozoa</taxon>
        <taxon>Bicosoecida</taxon>
        <taxon>Cafeteriaceae</taxon>
        <taxon>Cafeteria</taxon>
    </lineage>
</organism>
<protein>
    <recommendedName>
        <fullName evidence="4">RRM domain-containing protein</fullName>
    </recommendedName>
</protein>
<evidence type="ECO:0000256" key="1">
    <source>
        <dbReference type="SAM" id="MobiDB-lite"/>
    </source>
</evidence>
<reference evidence="2 3" key="1">
    <citation type="submission" date="2019-07" db="EMBL/GenBank/DDBJ databases">
        <title>Genomes of Cafeteria roenbergensis.</title>
        <authorList>
            <person name="Fischer M.G."/>
            <person name="Hackl T."/>
            <person name="Roman M."/>
        </authorList>
    </citation>
    <scope>NUCLEOTIDE SEQUENCE [LARGE SCALE GENOMIC DNA]</scope>
    <source>
        <strain evidence="2 3">BVI</strain>
    </source>
</reference>
<dbReference type="EMBL" id="VLTN01000052">
    <property type="protein sequence ID" value="KAA0148542.1"/>
    <property type="molecule type" value="Genomic_DNA"/>
</dbReference>
<evidence type="ECO:0000313" key="3">
    <source>
        <dbReference type="Proteomes" id="UP000323011"/>
    </source>
</evidence>
<feature type="region of interest" description="Disordered" evidence="1">
    <location>
        <begin position="1"/>
        <end position="55"/>
    </location>
</feature>
<name>A0A5A8C665_CAFRO</name>
<feature type="compositionally biased region" description="Low complexity" evidence="1">
    <location>
        <begin position="33"/>
        <end position="42"/>
    </location>
</feature>
<dbReference type="Proteomes" id="UP000323011">
    <property type="component" value="Unassembled WGS sequence"/>
</dbReference>
<evidence type="ECO:0008006" key="4">
    <source>
        <dbReference type="Google" id="ProtNLM"/>
    </source>
</evidence>
<gene>
    <name evidence="2" type="ORF">FNF29_06600</name>
</gene>
<accession>A0A5A8C665</accession>
<comment type="caution">
    <text evidence="2">The sequence shown here is derived from an EMBL/GenBank/DDBJ whole genome shotgun (WGS) entry which is preliminary data.</text>
</comment>
<proteinExistence type="predicted"/>